<evidence type="ECO:0000313" key="1">
    <source>
        <dbReference type="EMBL" id="GMI45279.1"/>
    </source>
</evidence>
<reference evidence="2" key="1">
    <citation type="journal article" date="2023" name="Commun. Biol.">
        <title>Genome analysis of Parmales, the sister group of diatoms, reveals the evolutionary specialization of diatoms from phago-mixotrophs to photoautotrophs.</title>
        <authorList>
            <person name="Ban H."/>
            <person name="Sato S."/>
            <person name="Yoshikawa S."/>
            <person name="Yamada K."/>
            <person name="Nakamura Y."/>
            <person name="Ichinomiya M."/>
            <person name="Sato N."/>
            <person name="Blanc-Mathieu R."/>
            <person name="Endo H."/>
            <person name="Kuwata A."/>
            <person name="Ogata H."/>
        </authorList>
    </citation>
    <scope>NUCLEOTIDE SEQUENCE [LARGE SCALE GENOMIC DNA]</scope>
</reference>
<protein>
    <submittedName>
        <fullName evidence="1">Uncharacterized protein</fullName>
    </submittedName>
</protein>
<dbReference type="AlphaFoldDB" id="A0A9W7LC88"/>
<organism evidence="1 2">
    <name type="scientific">Triparma columacea</name>
    <dbReference type="NCBI Taxonomy" id="722753"/>
    <lineage>
        <taxon>Eukaryota</taxon>
        <taxon>Sar</taxon>
        <taxon>Stramenopiles</taxon>
        <taxon>Ochrophyta</taxon>
        <taxon>Bolidophyceae</taxon>
        <taxon>Parmales</taxon>
        <taxon>Triparmaceae</taxon>
        <taxon>Triparma</taxon>
    </lineage>
</organism>
<keyword evidence="2" id="KW-1185">Reference proteome</keyword>
<proteinExistence type="predicted"/>
<gene>
    <name evidence="1" type="ORF">TrCOL_g2694</name>
</gene>
<evidence type="ECO:0000313" key="2">
    <source>
        <dbReference type="Proteomes" id="UP001165065"/>
    </source>
</evidence>
<dbReference type="EMBL" id="BRYA01000241">
    <property type="protein sequence ID" value="GMI45279.1"/>
    <property type="molecule type" value="Genomic_DNA"/>
</dbReference>
<dbReference type="OrthoDB" id="198281at2759"/>
<comment type="caution">
    <text evidence="1">The sequence shown here is derived from an EMBL/GenBank/DDBJ whole genome shotgun (WGS) entry which is preliminary data.</text>
</comment>
<accession>A0A9W7LC88</accession>
<name>A0A9W7LC88_9STRA</name>
<dbReference type="Proteomes" id="UP001165065">
    <property type="component" value="Unassembled WGS sequence"/>
</dbReference>
<sequence>MPVKARRSRGKNTLANPNHRLLPKLKKQPEIIDEATKKRQLAQALVVDAYDVFLGLRDWSTVLPDAYMPRRSGTRVMSRCRHVDRDYVEPLKQVAGATTKFRIGRNDIMTMRLDGIKEGGRKMEEHFPRKKVRKQKKKMKKMRRKKGPEGGVLPVIRAKKAIIADKIPHTI</sequence>